<organism evidence="2 3">
    <name type="scientific">Stylonychia lemnae</name>
    <name type="common">Ciliate</name>
    <dbReference type="NCBI Taxonomy" id="5949"/>
    <lineage>
        <taxon>Eukaryota</taxon>
        <taxon>Sar</taxon>
        <taxon>Alveolata</taxon>
        <taxon>Ciliophora</taxon>
        <taxon>Intramacronucleata</taxon>
        <taxon>Spirotrichea</taxon>
        <taxon>Stichotrichia</taxon>
        <taxon>Sporadotrichida</taxon>
        <taxon>Oxytrichidae</taxon>
        <taxon>Stylonychinae</taxon>
        <taxon>Stylonychia</taxon>
    </lineage>
</organism>
<name>A0A078A668_STYLE</name>
<keyword evidence="1" id="KW-0472">Membrane</keyword>
<dbReference type="Proteomes" id="UP000039865">
    <property type="component" value="Unassembled WGS sequence"/>
</dbReference>
<keyword evidence="1" id="KW-0812">Transmembrane</keyword>
<dbReference type="AlphaFoldDB" id="A0A078A668"/>
<dbReference type="EMBL" id="CCKQ01005797">
    <property type="protein sequence ID" value="CDW77060.1"/>
    <property type="molecule type" value="Genomic_DNA"/>
</dbReference>
<keyword evidence="3" id="KW-1185">Reference proteome</keyword>
<evidence type="ECO:0000313" key="3">
    <source>
        <dbReference type="Proteomes" id="UP000039865"/>
    </source>
</evidence>
<keyword evidence="1" id="KW-1133">Transmembrane helix</keyword>
<accession>A0A078A668</accession>
<evidence type="ECO:0000256" key="1">
    <source>
        <dbReference type="SAM" id="Phobius"/>
    </source>
</evidence>
<feature type="transmembrane region" description="Helical" evidence="1">
    <location>
        <begin position="12"/>
        <end position="31"/>
    </location>
</feature>
<protein>
    <recommendedName>
        <fullName evidence="4">Transmembrane protein</fullName>
    </recommendedName>
</protein>
<evidence type="ECO:0008006" key="4">
    <source>
        <dbReference type="Google" id="ProtNLM"/>
    </source>
</evidence>
<feature type="transmembrane region" description="Helical" evidence="1">
    <location>
        <begin position="187"/>
        <end position="206"/>
    </location>
</feature>
<sequence>MLKNQKSNSVALLRIGTLFILIAFIYCQSQWRTSCVQCLFHGYQHCNVSSSNAQVCATSITASSCKQTVSLTFDQCVGGNDDICNSNFTITQRKNQTFDFAVGPLQYCLVAVKNTAGTDMSLEVNKVQTNLYPYPLLYSKTTSILKKDLATLNKTLFIPAGDGQAVMIISNDSLPKTFKVTLYKDAIYLQSLLINSLILSALLLTLM</sequence>
<dbReference type="InParanoid" id="A0A078A668"/>
<gene>
    <name evidence="2" type="primary">Contig11609.g12431</name>
    <name evidence="2" type="ORF">STYLEM_6028</name>
</gene>
<proteinExistence type="predicted"/>
<reference evidence="2 3" key="1">
    <citation type="submission" date="2014-06" db="EMBL/GenBank/DDBJ databases">
        <authorList>
            <person name="Swart Estienne"/>
        </authorList>
    </citation>
    <scope>NUCLEOTIDE SEQUENCE [LARGE SCALE GENOMIC DNA]</scope>
    <source>
        <strain evidence="2 3">130c</strain>
    </source>
</reference>
<evidence type="ECO:0000313" key="2">
    <source>
        <dbReference type="EMBL" id="CDW77060.1"/>
    </source>
</evidence>